<comment type="similarity">
    <text evidence="1">Belongs to the tannase family.</text>
</comment>
<keyword evidence="9" id="KW-1185">Reference proteome</keyword>
<dbReference type="STRING" id="1267766.WYH_00906"/>
<dbReference type="PANTHER" id="PTHR33938:SF15">
    <property type="entry name" value="FERULOYL ESTERASE B-RELATED"/>
    <property type="match status" value="1"/>
</dbReference>
<dbReference type="InterPro" id="IPR011118">
    <property type="entry name" value="Tannase/feruloyl_esterase"/>
</dbReference>
<keyword evidence="6" id="KW-0106">Calcium</keyword>
<name>A0A0F7KQV9_9SPHN</name>
<dbReference type="AlphaFoldDB" id="A0A0F7KQV9"/>
<dbReference type="GO" id="GO:0052689">
    <property type="term" value="F:carboxylic ester hydrolase activity"/>
    <property type="evidence" value="ECO:0007669"/>
    <property type="project" value="UniProtKB-KW"/>
</dbReference>
<evidence type="ECO:0000256" key="4">
    <source>
        <dbReference type="ARBA" id="ARBA00022729"/>
    </source>
</evidence>
<organism evidence="8 9">
    <name type="scientific">Croceibacterium atlanticum</name>
    <dbReference type="NCBI Taxonomy" id="1267766"/>
    <lineage>
        <taxon>Bacteria</taxon>
        <taxon>Pseudomonadati</taxon>
        <taxon>Pseudomonadota</taxon>
        <taxon>Alphaproteobacteria</taxon>
        <taxon>Sphingomonadales</taxon>
        <taxon>Erythrobacteraceae</taxon>
        <taxon>Croceibacterium</taxon>
    </lineage>
</organism>
<gene>
    <name evidence="8" type="ORF">WYH_00906</name>
</gene>
<dbReference type="Pfam" id="PF07519">
    <property type="entry name" value="Tannase"/>
    <property type="match status" value="1"/>
</dbReference>
<dbReference type="GO" id="GO:0046872">
    <property type="term" value="F:metal ion binding"/>
    <property type="evidence" value="ECO:0007669"/>
    <property type="project" value="UniProtKB-KW"/>
</dbReference>
<dbReference type="SUPFAM" id="SSF53474">
    <property type="entry name" value="alpha/beta-Hydrolases"/>
    <property type="match status" value="1"/>
</dbReference>
<evidence type="ECO:0000256" key="3">
    <source>
        <dbReference type="ARBA" id="ARBA00022723"/>
    </source>
</evidence>
<evidence type="ECO:0000313" key="9">
    <source>
        <dbReference type="Proteomes" id="UP000034392"/>
    </source>
</evidence>
<dbReference type="RefSeq" id="WP_046902875.1">
    <property type="nucleotide sequence ID" value="NZ_CP011452.2"/>
</dbReference>
<keyword evidence="4" id="KW-0732">Signal</keyword>
<keyword evidence="7" id="KW-1015">Disulfide bond</keyword>
<dbReference type="Gene3D" id="3.40.50.1820">
    <property type="entry name" value="alpha/beta hydrolase"/>
    <property type="match status" value="1"/>
</dbReference>
<sequence length="350" mass="37789">MFLSLIALVMQLAGLPASAEEPAGFRCSDLAGRNGDVEIIRATNIAPGSAVKSEAGGYYSAQPVNVPFCRVEGLIEGDIGFELWLPESWNGRLLGAGVGGDAGVYNLADMSLRIGQGFATVTTDTGHKANEEHWMLDGRKRDNYEHRAVHLTAQAARKLAKEYYGRPVDHAYFTGCSGGGRQALKEMQLYPHDYDGVLAGAPAPYMPLQSVRMLWFSLEQQKYPDAALSDADWSLYERRVTRQCDADDNVTDGIIENPATCDFDLSQLACSADADGECIAAPQLAMLARIVSPMRDSSGGSHGPRPVSRRSHATGASISASAGNVGRWRAGRSRLGRNDVRQAPRSRPCQ</sequence>
<evidence type="ECO:0000256" key="7">
    <source>
        <dbReference type="ARBA" id="ARBA00023157"/>
    </source>
</evidence>
<dbReference type="OrthoDB" id="7197884at2"/>
<proteinExistence type="inferred from homology"/>
<evidence type="ECO:0000256" key="2">
    <source>
        <dbReference type="ARBA" id="ARBA00022487"/>
    </source>
</evidence>
<keyword evidence="2" id="KW-0719">Serine esterase</keyword>
<dbReference type="InterPro" id="IPR029058">
    <property type="entry name" value="AB_hydrolase_fold"/>
</dbReference>
<dbReference type="PATRIC" id="fig|1267766.3.peg.911"/>
<protein>
    <submittedName>
        <fullName evidence="8">Tannase and feruloyl esterase</fullName>
    </submittedName>
</protein>
<dbReference type="KEGG" id="aay:WYH_00906"/>
<keyword evidence="5" id="KW-0378">Hydrolase</keyword>
<dbReference type="Proteomes" id="UP000034392">
    <property type="component" value="Chromosome"/>
</dbReference>
<evidence type="ECO:0000256" key="1">
    <source>
        <dbReference type="ARBA" id="ARBA00006249"/>
    </source>
</evidence>
<evidence type="ECO:0000313" key="8">
    <source>
        <dbReference type="EMBL" id="AKH41954.1"/>
    </source>
</evidence>
<accession>A0A0F7KQV9</accession>
<keyword evidence="3" id="KW-0479">Metal-binding</keyword>
<dbReference type="EMBL" id="CP011452">
    <property type="protein sequence ID" value="AKH41954.1"/>
    <property type="molecule type" value="Genomic_DNA"/>
</dbReference>
<evidence type="ECO:0000256" key="6">
    <source>
        <dbReference type="ARBA" id="ARBA00022837"/>
    </source>
</evidence>
<reference evidence="8" key="1">
    <citation type="submission" date="2015-05" db="EMBL/GenBank/DDBJ databases">
        <title>The complete genome of Altererythrobacter atlanticus strain 26DY36.</title>
        <authorList>
            <person name="Wu Y.-H."/>
            <person name="Cheng H."/>
            <person name="Wu X.-W."/>
        </authorList>
    </citation>
    <scope>NUCLEOTIDE SEQUENCE [LARGE SCALE GENOMIC DNA]</scope>
    <source>
        <strain evidence="8">26DY36</strain>
    </source>
</reference>
<dbReference type="PANTHER" id="PTHR33938">
    <property type="entry name" value="FERULOYL ESTERASE B-RELATED"/>
    <property type="match status" value="1"/>
</dbReference>
<evidence type="ECO:0000256" key="5">
    <source>
        <dbReference type="ARBA" id="ARBA00022801"/>
    </source>
</evidence>